<proteinExistence type="inferred from homology"/>
<reference evidence="6" key="1">
    <citation type="journal article" date="2019" name="Int. J. Syst. Evol. Microbiol.">
        <title>The Global Catalogue of Microorganisms (GCM) 10K type strain sequencing project: providing services to taxonomists for standard genome sequencing and annotation.</title>
        <authorList>
            <consortium name="The Broad Institute Genomics Platform"/>
            <consortium name="The Broad Institute Genome Sequencing Center for Infectious Disease"/>
            <person name="Wu L."/>
            <person name="Ma J."/>
        </authorList>
    </citation>
    <scope>NUCLEOTIDE SEQUENCE [LARGE SCALE GENOMIC DNA]</scope>
    <source>
        <strain evidence="6">CGMCC 1.16305</strain>
    </source>
</reference>
<evidence type="ECO:0000313" key="5">
    <source>
        <dbReference type="EMBL" id="MFC7394552.1"/>
    </source>
</evidence>
<evidence type="ECO:0000259" key="4">
    <source>
        <dbReference type="Pfam" id="PF00171"/>
    </source>
</evidence>
<dbReference type="InterPro" id="IPR029510">
    <property type="entry name" value="Ald_DH_CS_GLU"/>
</dbReference>
<comment type="similarity">
    <text evidence="3">Belongs to the aldehyde dehydrogenase family.</text>
</comment>
<dbReference type="Pfam" id="PF00171">
    <property type="entry name" value="Aldedh"/>
    <property type="match status" value="1"/>
</dbReference>
<dbReference type="PROSITE" id="PS00687">
    <property type="entry name" value="ALDEHYDE_DEHYDR_GLU"/>
    <property type="match status" value="1"/>
</dbReference>
<evidence type="ECO:0000256" key="2">
    <source>
        <dbReference type="PROSITE-ProRule" id="PRU10007"/>
    </source>
</evidence>
<feature type="domain" description="Aldehyde dehydrogenase" evidence="4">
    <location>
        <begin position="28"/>
        <end position="488"/>
    </location>
</feature>
<organism evidence="5 6">
    <name type="scientific">Scopulibacillus cellulosilyticus</name>
    <dbReference type="NCBI Taxonomy" id="2665665"/>
    <lineage>
        <taxon>Bacteria</taxon>
        <taxon>Bacillati</taxon>
        <taxon>Bacillota</taxon>
        <taxon>Bacilli</taxon>
        <taxon>Bacillales</taxon>
        <taxon>Sporolactobacillaceae</taxon>
        <taxon>Scopulibacillus</taxon>
    </lineage>
</organism>
<dbReference type="InterPro" id="IPR015590">
    <property type="entry name" value="Aldehyde_DH_dom"/>
</dbReference>
<dbReference type="RefSeq" id="WP_380968059.1">
    <property type="nucleotide sequence ID" value="NZ_JBHTCO010000030.1"/>
</dbReference>
<sequence>MEQNTLNVSEKLADFLKGTKKLYINGEWVEAQSGKTFETLNPATGEVLATVSEADAEDINRAVEAARKAFDEGKWSKMSAASRSRLIYKLADLMEENKEELAQLDTLDNGKPIRETTNGDVPLAIEHFRYYAGWSTKIVGQTIPVAGKFFNYTRHEPVGVVGQIIPWNFPLLMAAWKLGAALATGCTVVLKPAEQTPLSALYLAQLAEEAGFPKGVLNVVPGYGETAGAALVKHPKVNKVAFTGSTVVGKGIMAEASNTLKRVTLELGGKSPNIILPDADMSKAIPGAFSGIMFNQGQVCCAGSRLFVQKKAFDNVVADLVTHSKSVKQGEGLRPDTEMGPLVSKEQQDRVVNYINKGKSEGAELLTGGTYSDKGYFVEPTVFADVNDEMTIAKEEIFGPVVTAMPFEDLDEVINRANNSNYGLAAGLWTENVKSAHYVANKLKAGTVWVNCYNAFDAASPFGGYKESGMGREMGSYALNNYTEVKSVWINLG</sequence>
<feature type="active site" evidence="2">
    <location>
        <position position="266"/>
    </location>
</feature>
<evidence type="ECO:0000256" key="3">
    <source>
        <dbReference type="RuleBase" id="RU003345"/>
    </source>
</evidence>
<name>A0ABW2Q0P0_9BACL</name>
<dbReference type="InterPro" id="IPR016162">
    <property type="entry name" value="Ald_DH_N"/>
</dbReference>
<comment type="caution">
    <text evidence="5">The sequence shown here is derived from an EMBL/GenBank/DDBJ whole genome shotgun (WGS) entry which is preliminary data.</text>
</comment>
<dbReference type="EMBL" id="JBHTCO010000030">
    <property type="protein sequence ID" value="MFC7394552.1"/>
    <property type="molecule type" value="Genomic_DNA"/>
</dbReference>
<dbReference type="Gene3D" id="3.40.309.10">
    <property type="entry name" value="Aldehyde Dehydrogenase, Chain A, domain 2"/>
    <property type="match status" value="1"/>
</dbReference>
<keyword evidence="6" id="KW-1185">Reference proteome</keyword>
<evidence type="ECO:0000256" key="1">
    <source>
        <dbReference type="ARBA" id="ARBA00023002"/>
    </source>
</evidence>
<dbReference type="InterPro" id="IPR016161">
    <property type="entry name" value="Ald_DH/histidinol_DH"/>
</dbReference>
<dbReference type="Proteomes" id="UP001596505">
    <property type="component" value="Unassembled WGS sequence"/>
</dbReference>
<dbReference type="InterPro" id="IPR016163">
    <property type="entry name" value="Ald_DH_C"/>
</dbReference>
<dbReference type="CDD" id="cd07091">
    <property type="entry name" value="ALDH_F1-2_Ald2-like"/>
    <property type="match status" value="1"/>
</dbReference>
<keyword evidence="1 3" id="KW-0560">Oxidoreductase</keyword>
<dbReference type="Gene3D" id="3.40.605.10">
    <property type="entry name" value="Aldehyde Dehydrogenase, Chain A, domain 1"/>
    <property type="match status" value="1"/>
</dbReference>
<evidence type="ECO:0000313" key="6">
    <source>
        <dbReference type="Proteomes" id="UP001596505"/>
    </source>
</evidence>
<accession>A0ABW2Q0P0</accession>
<protein>
    <submittedName>
        <fullName evidence="5">Aldehyde dehydrogenase family protein</fullName>
    </submittedName>
</protein>
<gene>
    <name evidence="5" type="ORF">ACFQRG_16560</name>
</gene>
<dbReference type="SUPFAM" id="SSF53720">
    <property type="entry name" value="ALDH-like"/>
    <property type="match status" value="1"/>
</dbReference>
<dbReference type="PANTHER" id="PTHR11699">
    <property type="entry name" value="ALDEHYDE DEHYDROGENASE-RELATED"/>
    <property type="match status" value="1"/>
</dbReference>